<feature type="region of interest" description="Disordered" evidence="1">
    <location>
        <begin position="601"/>
        <end position="649"/>
    </location>
</feature>
<accession>A0A0N1HUS5</accession>
<dbReference type="EMBL" id="LJSK01000289">
    <property type="protein sequence ID" value="KPI84103.1"/>
    <property type="molecule type" value="Genomic_DNA"/>
</dbReference>
<comment type="caution">
    <text evidence="3">The sequence shown here is derived from an EMBL/GenBank/DDBJ whole genome shotgun (WGS) entry which is preliminary data.</text>
</comment>
<dbReference type="OMA" id="SANRHYF"/>
<feature type="compositionally biased region" description="Pro residues" evidence="1">
    <location>
        <begin position="613"/>
        <end position="622"/>
    </location>
</feature>
<feature type="region of interest" description="Disordered" evidence="1">
    <location>
        <begin position="1"/>
        <end position="31"/>
    </location>
</feature>
<feature type="transmembrane region" description="Helical" evidence="2">
    <location>
        <begin position="54"/>
        <end position="78"/>
    </location>
</feature>
<feature type="compositionally biased region" description="Polar residues" evidence="1">
    <location>
        <begin position="957"/>
        <end position="970"/>
    </location>
</feature>
<keyword evidence="2" id="KW-1133">Transmembrane helix</keyword>
<dbReference type="VEuPathDB" id="TriTrypDB:Lsey_0289_0040"/>
<feature type="region of interest" description="Disordered" evidence="1">
    <location>
        <begin position="426"/>
        <end position="482"/>
    </location>
</feature>
<sequence>MKAWPLAKQTAGDGTEKQPAAKAEGSPEGPVAVNVPSRPFLDVAVSLERFNPNLCSTFCSIVITAIVMGGCFVVIGIPPLYLDSWKGKRIYLGIMIPLLTILCNVLLYYVMQQPQRVFNAALMKMVKEVEHHSQYLSTAVDHVEKELNARGVNLGAAAHASFTGGCSRSHPSAPDECPVHLAQQTGCRGSMSLHTAALRSAGSFSGNGCSEFLRGIDDIDAGRDVVIATVHIGKEWRWFKEVLGQLGTTTMAGTDFSGLPYQRVVVRTLTVAVARVEKLILSLYFSSFLLQRINTLAPIHLWGASVASAEAADWSRMDMHTRAAAAMAKRTTEDVVGNALPIQRSPPEQLSGSGESFSESVFTLGNLRAKGSDQTESERPVLAAAGALDVCTDAETHMELTPPSRRDGFLMARQLKLARFTPLIGSGEMSSEKKSPRAASPTATAQANEAKVKVEAPSPEVVEVSTGHGSTQHWRSDSSVAASPKWRCATMVGVTAKEAAQSEYASQRSRNENTLVDIHVEDAPTSSSRLRRGHPAPLKVSDVRQIMVVQRRLSPAGELDNGNAGENEASPLSSVSTHQPRHQHHIDATPLNPQLRAAFDPADMASPVGSPSASPPVKPPLTAPSQSQQRQPQNGRLARQPGTAVVQNPSLTLHRGARFEKDDDAVFVTILVHVQKSGADRFSRLYAAQAHVKDDGYQRRHYFAAAGNSGTAPRGDSCPFTLFHVADVTGEPEGLTLQEQRLLNFVYCRPEKPTGARPDGHGQPTDLSSLAVTDEARASRPPLGRQNTLTPSSSAPHRNDTAVDAEEVDSFIVAMAILADRPMRLTFLPVHMEAAAPSGRPATPNGASPSPPSKAPSDVANNRREEEAAAFDAVETNSGPDALRPQFKTVPVLECVVDGVLCVVTAIEVTVDVAFQNPSEIQLVGLSLEDVSEGSERGVDDDMDSLADAQATRKPTHSSAENSVVGSHTNIGAAPPAPTLDDPTRGPMGVGYVHTCTVGQEFREVVAVEQESLSSEFSPTST</sequence>
<feature type="compositionally biased region" description="Polar residues" evidence="1">
    <location>
        <begin position="467"/>
        <end position="481"/>
    </location>
</feature>
<keyword evidence="4" id="KW-1185">Reference proteome</keyword>
<dbReference type="AlphaFoldDB" id="A0A0N1HUS5"/>
<feature type="region of interest" description="Disordered" evidence="1">
    <location>
        <begin position="949"/>
        <end position="986"/>
    </location>
</feature>
<evidence type="ECO:0000313" key="4">
    <source>
        <dbReference type="Proteomes" id="UP000038009"/>
    </source>
</evidence>
<evidence type="ECO:0000256" key="2">
    <source>
        <dbReference type="SAM" id="Phobius"/>
    </source>
</evidence>
<organism evidence="3 4">
    <name type="scientific">Leptomonas seymouri</name>
    <dbReference type="NCBI Taxonomy" id="5684"/>
    <lineage>
        <taxon>Eukaryota</taxon>
        <taxon>Discoba</taxon>
        <taxon>Euglenozoa</taxon>
        <taxon>Kinetoplastea</taxon>
        <taxon>Metakinetoplastina</taxon>
        <taxon>Trypanosomatida</taxon>
        <taxon>Trypanosomatidae</taxon>
        <taxon>Leishmaniinae</taxon>
        <taxon>Leptomonas</taxon>
    </lineage>
</organism>
<feature type="region of interest" description="Disordered" evidence="1">
    <location>
        <begin position="836"/>
        <end position="862"/>
    </location>
</feature>
<feature type="compositionally biased region" description="Polar residues" evidence="1">
    <location>
        <begin position="785"/>
        <end position="796"/>
    </location>
</feature>
<gene>
    <name evidence="3" type="ORF">ABL78_6840</name>
</gene>
<proteinExistence type="predicted"/>
<feature type="transmembrane region" description="Helical" evidence="2">
    <location>
        <begin position="90"/>
        <end position="111"/>
    </location>
</feature>
<dbReference type="Proteomes" id="UP000038009">
    <property type="component" value="Unassembled WGS sequence"/>
</dbReference>
<evidence type="ECO:0000256" key="1">
    <source>
        <dbReference type="SAM" id="MobiDB-lite"/>
    </source>
</evidence>
<feature type="compositionally biased region" description="Polar residues" evidence="1">
    <location>
        <begin position="623"/>
        <end position="634"/>
    </location>
</feature>
<evidence type="ECO:0000313" key="3">
    <source>
        <dbReference type="EMBL" id="KPI84103.1"/>
    </source>
</evidence>
<feature type="compositionally biased region" description="Low complexity" evidence="1">
    <location>
        <begin position="455"/>
        <end position="465"/>
    </location>
</feature>
<keyword evidence="2" id="KW-0472">Membrane</keyword>
<protein>
    <submittedName>
        <fullName evidence="3">Uncharacterized protein</fullName>
    </submittedName>
</protein>
<feature type="region of interest" description="Disordered" evidence="1">
    <location>
        <begin position="777"/>
        <end position="802"/>
    </location>
</feature>
<keyword evidence="2" id="KW-0812">Transmembrane</keyword>
<reference evidence="3 4" key="1">
    <citation type="journal article" date="2015" name="PLoS Pathog.">
        <title>Leptomonas seymouri: Adaptations to the Dixenous Life Cycle Analyzed by Genome Sequencing, Transcriptome Profiling and Co-infection with Leishmania donovani.</title>
        <authorList>
            <person name="Kraeva N."/>
            <person name="Butenko A."/>
            <person name="Hlavacova J."/>
            <person name="Kostygov A."/>
            <person name="Myskova J."/>
            <person name="Grybchuk D."/>
            <person name="Lestinova T."/>
            <person name="Votypka J."/>
            <person name="Volf P."/>
            <person name="Opperdoes F."/>
            <person name="Flegontov P."/>
            <person name="Lukes J."/>
            <person name="Yurchenko V."/>
        </authorList>
    </citation>
    <scope>NUCLEOTIDE SEQUENCE [LARGE SCALE GENOMIC DNA]</scope>
    <source>
        <strain evidence="3 4">ATCC 30220</strain>
    </source>
</reference>
<feature type="region of interest" description="Disordered" evidence="1">
    <location>
        <begin position="554"/>
        <end position="585"/>
    </location>
</feature>
<name>A0A0N1HUS5_LEPSE</name>
<dbReference type="OrthoDB" id="273705at2759"/>